<organism evidence="14 15">
    <name type="scientific">Candidatus Desulfacyla euxinica</name>
    <dbReference type="NCBI Taxonomy" id="2841693"/>
    <lineage>
        <taxon>Bacteria</taxon>
        <taxon>Deltaproteobacteria</taxon>
        <taxon>Candidatus Desulfacyla</taxon>
    </lineage>
</organism>
<keyword evidence="5" id="KW-0819">tRNA processing</keyword>
<keyword evidence="4 12" id="KW-0808">Transferase</keyword>
<dbReference type="SUPFAM" id="SSF81891">
    <property type="entry name" value="Poly A polymerase C-terminal region-like"/>
    <property type="match status" value="1"/>
</dbReference>
<dbReference type="Pfam" id="PF00571">
    <property type="entry name" value="CBS"/>
    <property type="match status" value="2"/>
</dbReference>
<dbReference type="InterPro" id="IPR003156">
    <property type="entry name" value="DHHA1_dom"/>
</dbReference>
<sequence>MAESANKRNRKKQLQKIHKEVITTHINADFDALSSMLAASKLYPDATLVFPGSQEKNLRNFFLDSVSYLFNFAKVRQVDLDHIKRLILVDTRQKKRIGKFARLAGKKGVEIHIYDHHPDSPDDIHGDVEVVRKTGSTTAILTRLLREKKIPVSPDEATVMCTGIHEDTGSFTFASITSEDYEAAAWLTRQGADHNIISDMLTRELTTEHLWLLNDLTRSAITRVINGVEVVITKVITDEYIADFAVLVHKFIEMESLNVVFALAQMADRIYLVARSRIDEVNSAEIAQAFGGGGHPQAASATIKNQTLIQVERSLNALLDTQIKSAKRAQDMMSSPIIEISSSETLKRAANLMTRYNINVLLVVDHDILQGYITRQIVEKAIFLGLGNLKVNEYMHIEFSIVHPDASLKEVQELIIRGKLRILPVVENEKALGVITRTDLLNILVGGPVIPEFLHDPKKGGSIVRKKNMAGTMKERLPENLIKLLNEVGHIADMLGYNAYLVGGLVRDIFLKHKNLDVDIVIEGDGIKFAQEFARNHEVRVRSHRKFGTAVLIFPDGFKVDVATARIEYYESPGASPIVETSSLKLDLYRRDFTINTLAIMLNKKHYGILIDYFGAQKDIKEKVVRVLHNLSFVEDPTRMLRAVRFEQRFGFKIGKLTLALLKNAAKMNWVETLASRRIFLELKFILKEQDPLSTIRRMNKLKLLQFISPHIKLTESIQDLLEEINKVIAWYNLLYLEEPFEPWKLYWYGLTSQLDAKAFKELTRDMGINRKMALQRKSGDSLLNSLFKFDGTNYQLYTLLLPYDTETLLYLMARAKTEKMRRLISFFFTKLKGQKALIDGKELLQIGLKSGPVFREVFDSLLEARLNNLTKTRDDEIRFVKDKFGDLL</sequence>
<gene>
    <name evidence="14" type="ORF">H8E19_18870</name>
</gene>
<evidence type="ECO:0000256" key="5">
    <source>
        <dbReference type="ARBA" id="ARBA00022694"/>
    </source>
</evidence>
<comment type="similarity">
    <text evidence="2 12">Belongs to the tRNA nucleotidyltransferase/poly(A) polymerase family.</text>
</comment>
<evidence type="ECO:0000256" key="11">
    <source>
        <dbReference type="PROSITE-ProRule" id="PRU00703"/>
    </source>
</evidence>
<dbReference type="Gene3D" id="3.10.310.30">
    <property type="match status" value="1"/>
</dbReference>
<dbReference type="GO" id="GO:0046872">
    <property type="term" value="F:metal ion binding"/>
    <property type="evidence" value="ECO:0007669"/>
    <property type="project" value="UniProtKB-KW"/>
</dbReference>
<dbReference type="PROSITE" id="PS51371">
    <property type="entry name" value="CBS"/>
    <property type="match status" value="2"/>
</dbReference>
<evidence type="ECO:0000256" key="6">
    <source>
        <dbReference type="ARBA" id="ARBA00022695"/>
    </source>
</evidence>
<feature type="domain" description="CBS" evidence="13">
    <location>
        <begin position="333"/>
        <end position="391"/>
    </location>
</feature>
<keyword evidence="8" id="KW-0547">Nucleotide-binding</keyword>
<keyword evidence="9" id="KW-0460">Magnesium</keyword>
<evidence type="ECO:0000256" key="8">
    <source>
        <dbReference type="ARBA" id="ARBA00022741"/>
    </source>
</evidence>
<dbReference type="InterPro" id="IPR001667">
    <property type="entry name" value="DDH_dom"/>
</dbReference>
<dbReference type="InterPro" id="IPR038763">
    <property type="entry name" value="DHH_sf"/>
</dbReference>
<evidence type="ECO:0000256" key="3">
    <source>
        <dbReference type="ARBA" id="ARBA00022555"/>
    </source>
</evidence>
<name>A0A8J6N3E0_9DELT</name>
<dbReference type="SUPFAM" id="SSF64182">
    <property type="entry name" value="DHH phosphoesterases"/>
    <property type="match status" value="1"/>
</dbReference>
<dbReference type="SUPFAM" id="SSF81301">
    <property type="entry name" value="Nucleotidyltransferase"/>
    <property type="match status" value="1"/>
</dbReference>
<evidence type="ECO:0000313" key="14">
    <source>
        <dbReference type="EMBL" id="MBC8179472.1"/>
    </source>
</evidence>
<protein>
    <submittedName>
        <fullName evidence="14">CBS domain-containing protein</fullName>
    </submittedName>
</protein>
<dbReference type="InterPro" id="IPR052390">
    <property type="entry name" value="tRNA_nt/polyA_polymerase"/>
</dbReference>
<evidence type="ECO:0000259" key="13">
    <source>
        <dbReference type="PROSITE" id="PS51371"/>
    </source>
</evidence>
<dbReference type="InterPro" id="IPR043519">
    <property type="entry name" value="NT_sf"/>
</dbReference>
<comment type="cofactor">
    <cofactor evidence="1">
        <name>Mg(2+)</name>
        <dbReference type="ChEBI" id="CHEBI:18420"/>
    </cofactor>
</comment>
<dbReference type="Gene3D" id="1.10.3090.10">
    <property type="entry name" value="cca-adding enzyme, domain 2"/>
    <property type="match status" value="1"/>
</dbReference>
<evidence type="ECO:0000256" key="1">
    <source>
        <dbReference type="ARBA" id="ARBA00001946"/>
    </source>
</evidence>
<proteinExistence type="inferred from homology"/>
<dbReference type="Pfam" id="PF01368">
    <property type="entry name" value="DHH"/>
    <property type="match status" value="1"/>
</dbReference>
<dbReference type="PANTHER" id="PTHR47788:SF1">
    <property type="entry name" value="A-ADDING TRNA NUCLEOTIDYLTRANSFERASE"/>
    <property type="match status" value="1"/>
</dbReference>
<evidence type="ECO:0000256" key="7">
    <source>
        <dbReference type="ARBA" id="ARBA00022723"/>
    </source>
</evidence>
<accession>A0A8J6N3E0</accession>
<dbReference type="GO" id="GO:0016779">
    <property type="term" value="F:nucleotidyltransferase activity"/>
    <property type="evidence" value="ECO:0007669"/>
    <property type="project" value="UniProtKB-KW"/>
</dbReference>
<feature type="non-terminal residue" evidence="14">
    <location>
        <position position="889"/>
    </location>
</feature>
<evidence type="ECO:0000256" key="4">
    <source>
        <dbReference type="ARBA" id="ARBA00022679"/>
    </source>
</evidence>
<dbReference type="InterPro" id="IPR046342">
    <property type="entry name" value="CBS_dom_sf"/>
</dbReference>
<dbReference type="InterPro" id="IPR002646">
    <property type="entry name" value="PolA_pol_head_dom"/>
</dbReference>
<dbReference type="Gene3D" id="3.90.1640.10">
    <property type="entry name" value="inorganic pyrophosphatase (n-terminal core)"/>
    <property type="match status" value="1"/>
</dbReference>
<evidence type="ECO:0000256" key="12">
    <source>
        <dbReference type="RuleBase" id="RU003953"/>
    </source>
</evidence>
<feature type="domain" description="CBS" evidence="13">
    <location>
        <begin position="395"/>
        <end position="452"/>
    </location>
</feature>
<dbReference type="Gene3D" id="3.10.580.10">
    <property type="entry name" value="CBS-domain"/>
    <property type="match status" value="1"/>
</dbReference>
<comment type="caution">
    <text evidence="14">The sequence shown here is derived from an EMBL/GenBank/DDBJ whole genome shotgun (WGS) entry which is preliminary data.</text>
</comment>
<dbReference type="SUPFAM" id="SSF54631">
    <property type="entry name" value="CBS-domain pair"/>
    <property type="match status" value="1"/>
</dbReference>
<dbReference type="GO" id="GO:0000049">
    <property type="term" value="F:tRNA binding"/>
    <property type="evidence" value="ECO:0007669"/>
    <property type="project" value="UniProtKB-KW"/>
</dbReference>
<reference evidence="14 15" key="1">
    <citation type="submission" date="2020-08" db="EMBL/GenBank/DDBJ databases">
        <title>Bridging the membrane lipid divide: bacteria of the FCB group superphylum have the potential to synthesize archaeal ether lipids.</title>
        <authorList>
            <person name="Villanueva L."/>
            <person name="Von Meijenfeldt F.A.B."/>
            <person name="Westbye A.B."/>
            <person name="Yadav S."/>
            <person name="Hopmans E.C."/>
            <person name="Dutilh B.E."/>
            <person name="Sinninghe Damste J.S."/>
        </authorList>
    </citation>
    <scope>NUCLEOTIDE SEQUENCE [LARGE SCALE GENOMIC DNA]</scope>
    <source>
        <strain evidence="14">NIOZ-UU27</strain>
    </source>
</reference>
<dbReference type="Pfam" id="PF01743">
    <property type="entry name" value="PolyA_pol"/>
    <property type="match status" value="1"/>
</dbReference>
<keyword evidence="10 12" id="KW-0694">RNA-binding</keyword>
<evidence type="ECO:0000313" key="15">
    <source>
        <dbReference type="Proteomes" id="UP000650524"/>
    </source>
</evidence>
<dbReference type="GO" id="GO:0008033">
    <property type="term" value="P:tRNA processing"/>
    <property type="evidence" value="ECO:0007669"/>
    <property type="project" value="UniProtKB-KW"/>
</dbReference>
<evidence type="ECO:0000256" key="2">
    <source>
        <dbReference type="ARBA" id="ARBA00007265"/>
    </source>
</evidence>
<dbReference type="CDD" id="cd05398">
    <property type="entry name" value="NT_ClassII-CCAase"/>
    <property type="match status" value="1"/>
</dbReference>
<keyword evidence="3" id="KW-0820">tRNA-binding</keyword>
<dbReference type="InterPro" id="IPR000644">
    <property type="entry name" value="CBS_dom"/>
</dbReference>
<dbReference type="AlphaFoldDB" id="A0A8J6N3E0"/>
<dbReference type="Proteomes" id="UP000650524">
    <property type="component" value="Unassembled WGS sequence"/>
</dbReference>
<dbReference type="Gene3D" id="3.30.460.10">
    <property type="entry name" value="Beta Polymerase, domain 2"/>
    <property type="match status" value="1"/>
</dbReference>
<dbReference type="Pfam" id="PF02272">
    <property type="entry name" value="DHHA1"/>
    <property type="match status" value="1"/>
</dbReference>
<evidence type="ECO:0000256" key="9">
    <source>
        <dbReference type="ARBA" id="ARBA00022842"/>
    </source>
</evidence>
<keyword evidence="6" id="KW-0548">Nucleotidyltransferase</keyword>
<keyword evidence="11" id="KW-0129">CBS domain</keyword>
<dbReference type="InterPro" id="IPR032828">
    <property type="entry name" value="PolyA_RNA-bd"/>
</dbReference>
<evidence type="ECO:0000256" key="10">
    <source>
        <dbReference type="ARBA" id="ARBA00022884"/>
    </source>
</evidence>
<dbReference type="PANTHER" id="PTHR47788">
    <property type="entry name" value="POLYA POLYMERASE"/>
    <property type="match status" value="1"/>
</dbReference>
<dbReference type="SMART" id="SM00116">
    <property type="entry name" value="CBS"/>
    <property type="match status" value="2"/>
</dbReference>
<dbReference type="GO" id="GO:0000166">
    <property type="term" value="F:nucleotide binding"/>
    <property type="evidence" value="ECO:0007669"/>
    <property type="project" value="UniProtKB-KW"/>
</dbReference>
<keyword evidence="7" id="KW-0479">Metal-binding</keyword>
<dbReference type="EMBL" id="JACNJD010000390">
    <property type="protein sequence ID" value="MBC8179472.1"/>
    <property type="molecule type" value="Genomic_DNA"/>
</dbReference>
<dbReference type="Pfam" id="PF12627">
    <property type="entry name" value="PolyA_pol_RNAbd"/>
    <property type="match status" value="1"/>
</dbReference>